<reference evidence="3" key="1">
    <citation type="submission" date="2016-11" db="UniProtKB">
        <authorList>
            <consortium name="WormBaseParasite"/>
        </authorList>
    </citation>
    <scope>IDENTIFICATION</scope>
</reference>
<dbReference type="Proteomes" id="UP000095283">
    <property type="component" value="Unplaced"/>
</dbReference>
<sequence>MNHMIESICEWMFPIQAALGIGGNILNLMVLLSRPMRSRKSYIYENIIW</sequence>
<dbReference type="WBParaSite" id="Hba_16604">
    <property type="protein sequence ID" value="Hba_16604"/>
    <property type="gene ID" value="Hba_16604"/>
</dbReference>
<feature type="transmembrane region" description="Helical" evidence="1">
    <location>
        <begin position="12"/>
        <end position="32"/>
    </location>
</feature>
<keyword evidence="1" id="KW-0812">Transmembrane</keyword>
<keyword evidence="1" id="KW-1133">Transmembrane helix</keyword>
<keyword evidence="2" id="KW-1185">Reference proteome</keyword>
<proteinExistence type="predicted"/>
<evidence type="ECO:0000313" key="3">
    <source>
        <dbReference type="WBParaSite" id="Hba_16604"/>
    </source>
</evidence>
<evidence type="ECO:0000313" key="2">
    <source>
        <dbReference type="Proteomes" id="UP000095283"/>
    </source>
</evidence>
<dbReference type="AlphaFoldDB" id="A0A1I7XG01"/>
<evidence type="ECO:0000256" key="1">
    <source>
        <dbReference type="SAM" id="Phobius"/>
    </source>
</evidence>
<protein>
    <submittedName>
        <fullName evidence="3">7TM_GPCR_Srx domain-containing protein</fullName>
    </submittedName>
</protein>
<accession>A0A1I7XG01</accession>
<keyword evidence="1" id="KW-0472">Membrane</keyword>
<name>A0A1I7XG01_HETBA</name>
<organism evidence="2 3">
    <name type="scientific">Heterorhabditis bacteriophora</name>
    <name type="common">Entomopathogenic nematode worm</name>
    <dbReference type="NCBI Taxonomy" id="37862"/>
    <lineage>
        <taxon>Eukaryota</taxon>
        <taxon>Metazoa</taxon>
        <taxon>Ecdysozoa</taxon>
        <taxon>Nematoda</taxon>
        <taxon>Chromadorea</taxon>
        <taxon>Rhabditida</taxon>
        <taxon>Rhabditina</taxon>
        <taxon>Rhabditomorpha</taxon>
        <taxon>Strongyloidea</taxon>
        <taxon>Heterorhabditidae</taxon>
        <taxon>Heterorhabditis</taxon>
    </lineage>
</organism>